<keyword evidence="8" id="KW-1185">Reference proteome</keyword>
<dbReference type="HAMAP" id="MF_00844_B">
    <property type="entry name" value="RqcH_B"/>
    <property type="match status" value="1"/>
</dbReference>
<feature type="domain" description="NFACT RNA-binding" evidence="6">
    <location>
        <begin position="448"/>
        <end position="540"/>
    </location>
</feature>
<evidence type="ECO:0000256" key="3">
    <source>
        <dbReference type="ARBA" id="ARBA00022884"/>
    </source>
</evidence>
<dbReference type="PANTHER" id="PTHR15239">
    <property type="entry name" value="NUCLEAR EXPORT MEDIATOR FACTOR NEMF"/>
    <property type="match status" value="1"/>
</dbReference>
<keyword evidence="1 5" id="KW-0820">tRNA-binding</keyword>
<gene>
    <name evidence="5" type="primary">rqcH</name>
    <name evidence="7" type="ORF">HZY91_00410</name>
</gene>
<keyword evidence="4 5" id="KW-0648">Protein biosynthesis</keyword>
<evidence type="ECO:0000256" key="2">
    <source>
        <dbReference type="ARBA" id="ARBA00022730"/>
    </source>
</evidence>
<evidence type="ECO:0000256" key="4">
    <source>
        <dbReference type="ARBA" id="ARBA00022917"/>
    </source>
</evidence>
<reference evidence="7 8" key="1">
    <citation type="submission" date="2020-07" db="EMBL/GenBank/DDBJ databases">
        <title>Facklamia lactis sp. nov., isolated from raw milk.</title>
        <authorList>
            <person name="Doll E.V."/>
            <person name="Huptas C."/>
            <person name="Staib L."/>
            <person name="Wenning M."/>
            <person name="Scherer S."/>
        </authorList>
    </citation>
    <scope>NUCLEOTIDE SEQUENCE [LARGE SCALE GENOMIC DNA]</scope>
    <source>
        <strain evidence="7 8">DSM 111018</strain>
    </source>
</reference>
<keyword evidence="5" id="KW-0175">Coiled coil</keyword>
<dbReference type="Proteomes" id="UP000721415">
    <property type="component" value="Unassembled WGS sequence"/>
</dbReference>
<evidence type="ECO:0000313" key="8">
    <source>
        <dbReference type="Proteomes" id="UP000721415"/>
    </source>
</evidence>
<dbReference type="InterPro" id="IPR043682">
    <property type="entry name" value="RqcH_bacterial"/>
</dbReference>
<dbReference type="InterPro" id="IPR008532">
    <property type="entry name" value="NFACT_RNA-bd"/>
</dbReference>
<sequence>MSIDGFFTRALCAELRNQLNKGRIHKIYQPFEQELQLVIRANRTNHRLSASIHPNYFSIYLTDERPANPEHAPMFCMLLRKYLESAFIIDIQQHENDRIIDMRLTGRDEIGVEQEYLLSFELMGRHSNIILVNPTENTIIDCIKHVPSTMNSYRSLTPGSTFKRPPKNTEQHNLYTLTDQELYQFSLKYHDTLASGKAYQVIQGMGKQLSKTIAYWMSDTGEELSAITALERLKSALDYPAPTLYQTDHSVKFYAFDLPHIEGIKIAYSSLSELLFNFYHQKVHLDRIKQLSGNIIQKIEQVIDKNKKKLSNLEKDRAIAKEADTYRIMGELLNAFAYQIPNGQDEITLNNYYQENQEIIIKLNPRLSAVENAQVYFKKYQKYRDALKYIQREEKLAKNEINYLEGILIQLEQADLEDVESIKQELIEEGYVSQKKISSKKRAKTKSKPRRFKSSDGCLIYVGRNNQQNDELSLKKAAKNHWWLHAKEIPGAHVIIESDKPSEQTMLEAAQLAAYYSKFSSSANVPVDTVQAKQLKKPNGAKPGFVIYEGQKTLYVTPDKNLITQLAIDNKKSSTS</sequence>
<dbReference type="InterPro" id="IPR051608">
    <property type="entry name" value="RQC_Subunit_NEMF"/>
</dbReference>
<organism evidence="7 8">
    <name type="scientific">Facklamia lactis</name>
    <dbReference type="NCBI Taxonomy" id="2749967"/>
    <lineage>
        <taxon>Bacteria</taxon>
        <taxon>Bacillati</taxon>
        <taxon>Bacillota</taxon>
        <taxon>Bacilli</taxon>
        <taxon>Lactobacillales</taxon>
        <taxon>Aerococcaceae</taxon>
        <taxon>Facklamia</taxon>
    </lineage>
</organism>
<dbReference type="Pfam" id="PF05670">
    <property type="entry name" value="NFACT-R_1"/>
    <property type="match status" value="1"/>
</dbReference>
<keyword evidence="3 5" id="KW-0694">RNA-binding</keyword>
<dbReference type="Pfam" id="PF05833">
    <property type="entry name" value="NFACT_N"/>
    <property type="match status" value="1"/>
</dbReference>
<dbReference type="Gene3D" id="2.30.310.10">
    <property type="entry name" value="ibrinogen binding protein from staphylococcus aureus domain"/>
    <property type="match status" value="1"/>
</dbReference>
<name>A0ABS0LPC5_9LACT</name>
<protein>
    <recommendedName>
        <fullName evidence="5">Rqc2 homolog RqcH</fullName>
        <shortName evidence="5">RqcH</shortName>
    </recommendedName>
</protein>
<evidence type="ECO:0000259" key="6">
    <source>
        <dbReference type="Pfam" id="PF05670"/>
    </source>
</evidence>
<accession>A0ABS0LPC5</accession>
<comment type="similarity">
    <text evidence="5">Belongs to the NEMF family.</text>
</comment>
<comment type="function">
    <text evidence="5">Key component of the ribosome quality control system (RQC), a ribosome-associated complex that mediates the extraction of incompletely synthesized nascent chains from stalled ribosomes and their subsequent degradation. RqcH recruits Ala-charged tRNA, and with RqcP directs the elongation of stalled nascent chains on 50S ribosomal subunits, leading to non-templated C-terminal alanine extensions (Ala tail). The Ala tail promotes nascent chain degradation. May add between 1 and at least 8 Ala residues. Binds to stalled 50S ribosomal subunits.</text>
</comment>
<comment type="subunit">
    <text evidence="5">Associates with stalled 50S ribosomal subunits. Binds to RqcP.</text>
</comment>
<dbReference type="PANTHER" id="PTHR15239:SF6">
    <property type="entry name" value="RIBOSOME QUALITY CONTROL COMPLEX SUBUNIT NEMF"/>
    <property type="match status" value="1"/>
</dbReference>
<feature type="coiled-coil region" evidence="5">
    <location>
        <begin position="296"/>
        <end position="323"/>
    </location>
</feature>
<evidence type="ECO:0000256" key="1">
    <source>
        <dbReference type="ARBA" id="ARBA00022555"/>
    </source>
</evidence>
<evidence type="ECO:0000256" key="5">
    <source>
        <dbReference type="HAMAP-Rule" id="MF_00844"/>
    </source>
</evidence>
<proteinExistence type="inferred from homology"/>
<evidence type="ECO:0000313" key="7">
    <source>
        <dbReference type="EMBL" id="MBG9985350.1"/>
    </source>
</evidence>
<keyword evidence="2 5" id="KW-0699">rRNA-binding</keyword>
<dbReference type="Gene3D" id="3.40.970.40">
    <property type="entry name" value="fibrinogen binding protein from staphylococcus aureus domain like"/>
    <property type="match status" value="1"/>
</dbReference>
<comment type="caution">
    <text evidence="7">The sequence shown here is derived from an EMBL/GenBank/DDBJ whole genome shotgun (WGS) entry which is preliminary data.</text>
</comment>
<dbReference type="EMBL" id="JACBXQ010000001">
    <property type="protein sequence ID" value="MBG9985350.1"/>
    <property type="molecule type" value="Genomic_DNA"/>
</dbReference>
<dbReference type="RefSeq" id="WP_197113412.1">
    <property type="nucleotide sequence ID" value="NZ_JACBXQ010000001.1"/>
</dbReference>